<evidence type="ECO:0000256" key="2">
    <source>
        <dbReference type="ARBA" id="ARBA00012438"/>
    </source>
</evidence>
<gene>
    <name evidence="10" type="ORF">DI586_11150</name>
</gene>
<dbReference type="InterPro" id="IPR004358">
    <property type="entry name" value="Sig_transdc_His_kin-like_C"/>
</dbReference>
<dbReference type="Gene3D" id="1.10.287.130">
    <property type="match status" value="1"/>
</dbReference>
<comment type="caution">
    <text evidence="10">The sequence shown here is derived from an EMBL/GenBank/DDBJ whole genome shotgun (WGS) entry which is preliminary data.</text>
</comment>
<keyword evidence="4" id="KW-0808">Transferase</keyword>
<dbReference type="SMART" id="SM00387">
    <property type="entry name" value="HATPase_c"/>
    <property type="match status" value="1"/>
</dbReference>
<dbReference type="InterPro" id="IPR000014">
    <property type="entry name" value="PAS"/>
</dbReference>
<dbReference type="Proteomes" id="UP000249739">
    <property type="component" value="Unassembled WGS sequence"/>
</dbReference>
<evidence type="ECO:0000313" key="11">
    <source>
        <dbReference type="Proteomes" id="UP000249739"/>
    </source>
</evidence>
<dbReference type="InterPro" id="IPR036097">
    <property type="entry name" value="HisK_dim/P_sf"/>
</dbReference>
<dbReference type="InterPro" id="IPR036890">
    <property type="entry name" value="HATPase_C_sf"/>
</dbReference>
<dbReference type="InterPro" id="IPR005467">
    <property type="entry name" value="His_kinase_dom"/>
</dbReference>
<dbReference type="Gene3D" id="3.30.565.10">
    <property type="entry name" value="Histidine kinase-like ATPase, C-terminal domain"/>
    <property type="match status" value="1"/>
</dbReference>
<dbReference type="GO" id="GO:0005524">
    <property type="term" value="F:ATP binding"/>
    <property type="evidence" value="ECO:0007669"/>
    <property type="project" value="UniProtKB-KW"/>
</dbReference>
<keyword evidence="3" id="KW-0597">Phosphoprotein</keyword>
<dbReference type="Pfam" id="PF02518">
    <property type="entry name" value="HATPase_c"/>
    <property type="match status" value="1"/>
</dbReference>
<feature type="non-terminal residue" evidence="10">
    <location>
        <position position="1"/>
    </location>
</feature>
<reference evidence="10 11" key="1">
    <citation type="submission" date="2017-08" db="EMBL/GenBank/DDBJ databases">
        <title>Infants hospitalized years apart are colonized by the same room-sourced microbial strains.</title>
        <authorList>
            <person name="Brooks B."/>
            <person name="Olm M.R."/>
            <person name="Firek B.A."/>
            <person name="Baker R."/>
            <person name="Thomas B.C."/>
            <person name="Morowitz M.J."/>
            <person name="Banfield J.F."/>
        </authorList>
    </citation>
    <scope>NUCLEOTIDE SEQUENCE [LARGE SCALE GENOMIC DNA]</scope>
    <source>
        <strain evidence="10">S2_006_000_R2_64</strain>
    </source>
</reference>
<dbReference type="SMART" id="SM00388">
    <property type="entry name" value="HisKA"/>
    <property type="match status" value="1"/>
</dbReference>
<evidence type="ECO:0000313" key="10">
    <source>
        <dbReference type="EMBL" id="PZP53366.1"/>
    </source>
</evidence>
<dbReference type="PANTHER" id="PTHR43065">
    <property type="entry name" value="SENSOR HISTIDINE KINASE"/>
    <property type="match status" value="1"/>
</dbReference>
<dbReference type="Gene3D" id="3.30.450.20">
    <property type="entry name" value="PAS domain"/>
    <property type="match status" value="1"/>
</dbReference>
<dbReference type="SUPFAM" id="SSF55785">
    <property type="entry name" value="PYP-like sensor domain (PAS domain)"/>
    <property type="match status" value="1"/>
</dbReference>
<evidence type="ECO:0000256" key="1">
    <source>
        <dbReference type="ARBA" id="ARBA00000085"/>
    </source>
</evidence>
<dbReference type="PROSITE" id="PS50109">
    <property type="entry name" value="HIS_KIN"/>
    <property type="match status" value="1"/>
</dbReference>
<dbReference type="SUPFAM" id="SSF47384">
    <property type="entry name" value="Homodimeric domain of signal transducing histidine kinase"/>
    <property type="match status" value="1"/>
</dbReference>
<organism evidence="10 11">
    <name type="scientific">Micavibrio aeruginosavorus</name>
    <dbReference type="NCBI Taxonomy" id="349221"/>
    <lineage>
        <taxon>Bacteria</taxon>
        <taxon>Pseudomonadati</taxon>
        <taxon>Bdellovibrionota</taxon>
        <taxon>Bdellovibrionia</taxon>
        <taxon>Bdellovibrionales</taxon>
        <taxon>Pseudobdellovibrionaceae</taxon>
        <taxon>Micavibrio</taxon>
    </lineage>
</organism>
<protein>
    <recommendedName>
        <fullName evidence="2">histidine kinase</fullName>
        <ecNumber evidence="2">2.7.13.3</ecNumber>
    </recommendedName>
</protein>
<dbReference type="GO" id="GO:0000155">
    <property type="term" value="F:phosphorelay sensor kinase activity"/>
    <property type="evidence" value="ECO:0007669"/>
    <property type="project" value="InterPro"/>
</dbReference>
<dbReference type="InterPro" id="IPR035965">
    <property type="entry name" value="PAS-like_dom_sf"/>
</dbReference>
<dbReference type="SUPFAM" id="SSF55874">
    <property type="entry name" value="ATPase domain of HSP90 chaperone/DNA topoisomerase II/histidine kinase"/>
    <property type="match status" value="1"/>
</dbReference>
<accession>A0A2W5H5Y1</accession>
<evidence type="ECO:0000256" key="8">
    <source>
        <dbReference type="ARBA" id="ARBA00023012"/>
    </source>
</evidence>
<evidence type="ECO:0000256" key="7">
    <source>
        <dbReference type="ARBA" id="ARBA00022840"/>
    </source>
</evidence>
<dbReference type="EC" id="2.7.13.3" evidence="2"/>
<dbReference type="InterPro" id="IPR003661">
    <property type="entry name" value="HisK_dim/P_dom"/>
</dbReference>
<keyword evidence="6" id="KW-0418">Kinase</keyword>
<dbReference type="Pfam" id="PF00512">
    <property type="entry name" value="HisKA"/>
    <property type="match status" value="1"/>
</dbReference>
<keyword evidence="7" id="KW-0067">ATP-binding</keyword>
<dbReference type="PANTHER" id="PTHR43065:SF46">
    <property type="entry name" value="C4-DICARBOXYLATE TRANSPORT SENSOR PROTEIN DCTB"/>
    <property type="match status" value="1"/>
</dbReference>
<evidence type="ECO:0000256" key="3">
    <source>
        <dbReference type="ARBA" id="ARBA00022553"/>
    </source>
</evidence>
<proteinExistence type="predicted"/>
<dbReference type="PRINTS" id="PR00344">
    <property type="entry name" value="BCTRLSENSOR"/>
</dbReference>
<evidence type="ECO:0000256" key="6">
    <source>
        <dbReference type="ARBA" id="ARBA00022777"/>
    </source>
</evidence>
<evidence type="ECO:0000256" key="5">
    <source>
        <dbReference type="ARBA" id="ARBA00022741"/>
    </source>
</evidence>
<dbReference type="Pfam" id="PF13426">
    <property type="entry name" value="PAS_9"/>
    <property type="match status" value="1"/>
</dbReference>
<comment type="catalytic activity">
    <reaction evidence="1">
        <text>ATP + protein L-histidine = ADP + protein N-phospho-L-histidine.</text>
        <dbReference type="EC" id="2.7.13.3"/>
    </reaction>
</comment>
<evidence type="ECO:0000259" key="9">
    <source>
        <dbReference type="PROSITE" id="PS50109"/>
    </source>
</evidence>
<sequence>LVDETLESLASGIVYFNKEGHIEKFNSIASILIPELNEKITSRKFIGSYSKFLSFVYDRSLDIRDQTKRDLDTIYLSNSKLLSREIAKLNNKTILLQFYQRTLGDIVTIMTDISMFSRNIEKMAALTEENEIIVRAFEATGNGMLIAKKEGTGNSIIFANNKFCTMLSQSSEKVIKGYFPLVLEPCFSSQMISIQEGIDRAQRSNEVTEVSLRLRPDKKTVLWYVLYILFFKDGKDQEFYVCILSDQTQLRLTQAKVFQAQKLDAVAQMIGGLAHDFNNILSIIEGYSRIIRRSLDKGEDVNLHFENIDRSVKRGIDLTSRLLDFGQYRRSEKIRLNICDHIREMEAFLAPLAGSDIRLIISAQETACHVEVAPESITQIIISLVTNAREAMPGGGDLIVSIADASQSQLIKSQKKIEKKQSYICLQVIDSGRGMDHEVLARIYEPFFTTKDNTMHSGLGVSLVYGLVKEMNAMIDIKSNPGVGTSISILIPKCDAVSISGADA</sequence>
<dbReference type="AlphaFoldDB" id="A0A2W5H5Y1"/>
<keyword evidence="5" id="KW-0547">Nucleotide-binding</keyword>
<keyword evidence="8" id="KW-0902">Two-component regulatory system</keyword>
<dbReference type="EMBL" id="QFOT01000184">
    <property type="protein sequence ID" value="PZP53366.1"/>
    <property type="molecule type" value="Genomic_DNA"/>
</dbReference>
<evidence type="ECO:0000256" key="4">
    <source>
        <dbReference type="ARBA" id="ARBA00022679"/>
    </source>
</evidence>
<dbReference type="InterPro" id="IPR003594">
    <property type="entry name" value="HATPase_dom"/>
</dbReference>
<feature type="domain" description="Histidine kinase" evidence="9">
    <location>
        <begin position="272"/>
        <end position="495"/>
    </location>
</feature>
<name>A0A2W5H5Y1_9BACT</name>